<keyword evidence="4 6" id="KW-1133">Transmembrane helix</keyword>
<evidence type="ECO:0000313" key="9">
    <source>
        <dbReference type="Proteomes" id="UP001314903"/>
    </source>
</evidence>
<organism evidence="8 9">
    <name type="scientific">Acetoanaerobium pronyense</name>
    <dbReference type="NCBI Taxonomy" id="1482736"/>
    <lineage>
        <taxon>Bacteria</taxon>
        <taxon>Bacillati</taxon>
        <taxon>Bacillota</taxon>
        <taxon>Clostridia</taxon>
        <taxon>Peptostreptococcales</taxon>
        <taxon>Filifactoraceae</taxon>
        <taxon>Acetoanaerobium</taxon>
    </lineage>
</organism>
<evidence type="ECO:0000313" key="8">
    <source>
        <dbReference type="EMBL" id="MBP2028329.1"/>
    </source>
</evidence>
<dbReference type="Proteomes" id="UP001314903">
    <property type="component" value="Unassembled WGS sequence"/>
</dbReference>
<keyword evidence="3 6" id="KW-0812">Transmembrane</keyword>
<reference evidence="8 9" key="1">
    <citation type="submission" date="2021-03" db="EMBL/GenBank/DDBJ databases">
        <title>Genomic Encyclopedia of Type Strains, Phase IV (KMG-IV): sequencing the most valuable type-strain genomes for metagenomic binning, comparative biology and taxonomic classification.</title>
        <authorList>
            <person name="Goeker M."/>
        </authorList>
    </citation>
    <scope>NUCLEOTIDE SEQUENCE [LARGE SCALE GENOMIC DNA]</scope>
    <source>
        <strain evidence="8 9">DSM 27512</strain>
    </source>
</reference>
<evidence type="ECO:0000256" key="6">
    <source>
        <dbReference type="SAM" id="Phobius"/>
    </source>
</evidence>
<evidence type="ECO:0000256" key="1">
    <source>
        <dbReference type="ARBA" id="ARBA00004141"/>
    </source>
</evidence>
<dbReference type="RefSeq" id="WP_209661381.1">
    <property type="nucleotide sequence ID" value="NZ_JAGGLI010000026.1"/>
</dbReference>
<evidence type="ECO:0000256" key="4">
    <source>
        <dbReference type="ARBA" id="ARBA00022989"/>
    </source>
</evidence>
<feature type="domain" description="GtrA/DPMS transmembrane" evidence="7">
    <location>
        <begin position="22"/>
        <end position="134"/>
    </location>
</feature>
<keyword evidence="9" id="KW-1185">Reference proteome</keyword>
<dbReference type="InterPro" id="IPR051401">
    <property type="entry name" value="GtrA_CellWall_Glycosyl"/>
</dbReference>
<protein>
    <submittedName>
        <fullName evidence="8">Flippase GtrA</fullName>
    </submittedName>
</protein>
<dbReference type="Pfam" id="PF04138">
    <property type="entry name" value="GtrA_DPMS_TM"/>
    <property type="match status" value="1"/>
</dbReference>
<keyword evidence="5 6" id="KW-0472">Membrane</keyword>
<comment type="caution">
    <text evidence="8">The sequence shown here is derived from an EMBL/GenBank/DDBJ whole genome shotgun (WGS) entry which is preliminary data.</text>
</comment>
<evidence type="ECO:0000259" key="7">
    <source>
        <dbReference type="Pfam" id="PF04138"/>
    </source>
</evidence>
<name>A0ABS4KKQ3_9FIRM</name>
<dbReference type="EMBL" id="JAGGLI010000026">
    <property type="protein sequence ID" value="MBP2028329.1"/>
    <property type="molecule type" value="Genomic_DNA"/>
</dbReference>
<feature type="transmembrane region" description="Helical" evidence="6">
    <location>
        <begin position="20"/>
        <end position="40"/>
    </location>
</feature>
<feature type="transmembrane region" description="Helical" evidence="6">
    <location>
        <begin position="81"/>
        <end position="102"/>
    </location>
</feature>
<dbReference type="InterPro" id="IPR007267">
    <property type="entry name" value="GtrA_DPMS_TM"/>
</dbReference>
<comment type="similarity">
    <text evidence="2">Belongs to the GtrA family.</text>
</comment>
<proteinExistence type="inferred from homology"/>
<dbReference type="PANTHER" id="PTHR38459:SF1">
    <property type="entry name" value="PROPHAGE BACTOPRENOL-LINKED GLUCOSE TRANSLOCASE HOMOLOG"/>
    <property type="match status" value="1"/>
</dbReference>
<sequence length="138" mass="15601">MKLEKADLKSFILNDENKRFLKFAIVGVSNTAISFLVYVVLVKLSIYYILASIISYIAGILNSYILNTAFVFKEKKTKKNLFMFSSVYLSALLINLSLLYIMVDVLGVGPITGQILVTGLVMIYNYIMQKKWTFGSSK</sequence>
<feature type="transmembrane region" description="Helical" evidence="6">
    <location>
        <begin position="46"/>
        <end position="69"/>
    </location>
</feature>
<evidence type="ECO:0000256" key="5">
    <source>
        <dbReference type="ARBA" id="ARBA00023136"/>
    </source>
</evidence>
<feature type="transmembrane region" description="Helical" evidence="6">
    <location>
        <begin position="108"/>
        <end position="128"/>
    </location>
</feature>
<evidence type="ECO:0000256" key="2">
    <source>
        <dbReference type="ARBA" id="ARBA00009399"/>
    </source>
</evidence>
<dbReference type="PANTHER" id="PTHR38459">
    <property type="entry name" value="PROPHAGE BACTOPRENOL-LINKED GLUCOSE TRANSLOCASE HOMOLOG"/>
    <property type="match status" value="1"/>
</dbReference>
<gene>
    <name evidence="8" type="ORF">J2Z35_002130</name>
</gene>
<accession>A0ABS4KKQ3</accession>
<evidence type="ECO:0000256" key="3">
    <source>
        <dbReference type="ARBA" id="ARBA00022692"/>
    </source>
</evidence>
<comment type="subcellular location">
    <subcellularLocation>
        <location evidence="1">Membrane</location>
        <topology evidence="1">Multi-pass membrane protein</topology>
    </subcellularLocation>
</comment>